<dbReference type="EMBL" id="AP022582">
    <property type="protein sequence ID" value="BBX99838.1"/>
    <property type="molecule type" value="Genomic_DNA"/>
</dbReference>
<dbReference type="Proteomes" id="UP000466632">
    <property type="component" value="Chromosome"/>
</dbReference>
<gene>
    <name evidence="1" type="ORF">MSEO_03380</name>
</gene>
<sequence>MVAVQPGAELLIVDLFAEAHVDVPPLAGGHGPAVSRHGWHPGAPNPRPLSSIMSIVLLVAYRRRPMRDDA</sequence>
<reference evidence="1 2" key="1">
    <citation type="journal article" date="2019" name="Emerg. Microbes Infect.">
        <title>Comprehensive subspecies identification of 175 nontuberculous mycobacteria species based on 7547 genomic profiles.</title>
        <authorList>
            <person name="Matsumoto Y."/>
            <person name="Kinjo T."/>
            <person name="Motooka D."/>
            <person name="Nabeya D."/>
            <person name="Jung N."/>
            <person name="Uechi K."/>
            <person name="Horii T."/>
            <person name="Iida T."/>
            <person name="Fujita J."/>
            <person name="Nakamura S."/>
        </authorList>
    </citation>
    <scope>NUCLEOTIDE SEQUENCE [LARGE SCALE GENOMIC DNA]</scope>
    <source>
        <strain evidence="1 2">JCM 16018</strain>
    </source>
</reference>
<accession>A0A7I7NTU0</accession>
<name>A0A7I7NTU0_9MYCO</name>
<keyword evidence="2" id="KW-1185">Reference proteome</keyword>
<organism evidence="1 2">
    <name type="scientific">Mycobacterium seoulense</name>
    <dbReference type="NCBI Taxonomy" id="386911"/>
    <lineage>
        <taxon>Bacteria</taxon>
        <taxon>Bacillati</taxon>
        <taxon>Actinomycetota</taxon>
        <taxon>Actinomycetes</taxon>
        <taxon>Mycobacteriales</taxon>
        <taxon>Mycobacteriaceae</taxon>
        <taxon>Mycobacterium</taxon>
    </lineage>
</organism>
<protein>
    <submittedName>
        <fullName evidence="1">Uncharacterized protein</fullName>
    </submittedName>
</protein>
<proteinExistence type="predicted"/>
<dbReference type="AlphaFoldDB" id="A0A7I7NTU0"/>
<dbReference type="KEGG" id="mseo:MSEO_03380"/>
<evidence type="ECO:0000313" key="1">
    <source>
        <dbReference type="EMBL" id="BBX99838.1"/>
    </source>
</evidence>
<evidence type="ECO:0000313" key="2">
    <source>
        <dbReference type="Proteomes" id="UP000466632"/>
    </source>
</evidence>